<dbReference type="GO" id="GO:0071526">
    <property type="term" value="P:semaphorin-plexin signaling pathway"/>
    <property type="evidence" value="ECO:0007669"/>
    <property type="project" value="TreeGrafter"/>
</dbReference>
<feature type="region of interest" description="Disordered" evidence="2">
    <location>
        <begin position="583"/>
        <end position="642"/>
    </location>
</feature>
<dbReference type="GO" id="GO:0030335">
    <property type="term" value="P:positive regulation of cell migration"/>
    <property type="evidence" value="ECO:0007669"/>
    <property type="project" value="TreeGrafter"/>
</dbReference>
<dbReference type="SUPFAM" id="SSF101912">
    <property type="entry name" value="Sema domain"/>
    <property type="match status" value="1"/>
</dbReference>
<dbReference type="InterPro" id="IPR027231">
    <property type="entry name" value="Semaphorin"/>
</dbReference>
<dbReference type="PROSITE" id="PS51004">
    <property type="entry name" value="SEMA"/>
    <property type="match status" value="1"/>
</dbReference>
<feature type="compositionally biased region" description="Polar residues" evidence="2">
    <location>
        <begin position="763"/>
        <end position="791"/>
    </location>
</feature>
<dbReference type="GeneID" id="119746417"/>
<organism evidence="5 6">
    <name type="scientific">Patiria miniata</name>
    <name type="common">Bat star</name>
    <name type="synonym">Asterina miniata</name>
    <dbReference type="NCBI Taxonomy" id="46514"/>
    <lineage>
        <taxon>Eukaryota</taxon>
        <taxon>Metazoa</taxon>
        <taxon>Echinodermata</taxon>
        <taxon>Eleutherozoa</taxon>
        <taxon>Asterozoa</taxon>
        <taxon>Asteroidea</taxon>
        <taxon>Valvatacea</taxon>
        <taxon>Valvatida</taxon>
        <taxon>Asterinidae</taxon>
        <taxon>Patiria</taxon>
    </lineage>
</organism>
<dbReference type="EnsemblMetazoa" id="XM_038223339.1">
    <property type="protein sequence ID" value="XP_038079267.1"/>
    <property type="gene ID" value="LOC119746417"/>
</dbReference>
<dbReference type="OrthoDB" id="9988752at2759"/>
<dbReference type="InterPro" id="IPR036352">
    <property type="entry name" value="Semap_dom_sf"/>
</dbReference>
<feature type="compositionally biased region" description="Low complexity" evidence="2">
    <location>
        <begin position="593"/>
        <end position="631"/>
    </location>
</feature>
<evidence type="ECO:0000313" key="5">
    <source>
        <dbReference type="EnsemblMetazoa" id="XP_038079267.1"/>
    </source>
</evidence>
<dbReference type="GO" id="GO:0005886">
    <property type="term" value="C:plasma membrane"/>
    <property type="evidence" value="ECO:0007669"/>
    <property type="project" value="TreeGrafter"/>
</dbReference>
<feature type="transmembrane region" description="Helical" evidence="3">
    <location>
        <begin position="683"/>
        <end position="707"/>
    </location>
</feature>
<dbReference type="Pfam" id="PF01403">
    <property type="entry name" value="Sema"/>
    <property type="match status" value="1"/>
</dbReference>
<keyword evidence="3" id="KW-0812">Transmembrane</keyword>
<keyword evidence="3" id="KW-1133">Transmembrane helix</keyword>
<dbReference type="EnsemblMetazoa" id="XM_038223340.1">
    <property type="protein sequence ID" value="XP_038079268.1"/>
    <property type="gene ID" value="LOC119746417"/>
</dbReference>
<dbReference type="RefSeq" id="XP_038079267.1">
    <property type="nucleotide sequence ID" value="XM_038223339.1"/>
</dbReference>
<keyword evidence="3" id="KW-0472">Membrane</keyword>
<comment type="caution">
    <text evidence="1">Lacks conserved residue(s) required for the propagation of feature annotation.</text>
</comment>
<dbReference type="GO" id="GO:0030215">
    <property type="term" value="F:semaphorin receptor binding"/>
    <property type="evidence" value="ECO:0007669"/>
    <property type="project" value="InterPro"/>
</dbReference>
<evidence type="ECO:0000256" key="1">
    <source>
        <dbReference type="PROSITE-ProRule" id="PRU00352"/>
    </source>
</evidence>
<dbReference type="AlphaFoldDB" id="A0A914BU11"/>
<evidence type="ECO:0000259" key="4">
    <source>
        <dbReference type="PROSITE" id="PS51004"/>
    </source>
</evidence>
<feature type="domain" description="Sema" evidence="4">
    <location>
        <begin position="33"/>
        <end position="503"/>
    </location>
</feature>
<proteinExistence type="predicted"/>
<dbReference type="Proteomes" id="UP000887568">
    <property type="component" value="Unplaced"/>
</dbReference>
<feature type="region of interest" description="Disordered" evidence="2">
    <location>
        <begin position="737"/>
        <end position="867"/>
    </location>
</feature>
<dbReference type="PANTHER" id="PTHR11036:SF127">
    <property type="entry name" value="SEMAPHORIN-1A"/>
    <property type="match status" value="1"/>
</dbReference>
<dbReference type="GO" id="GO:0045499">
    <property type="term" value="F:chemorepellent activity"/>
    <property type="evidence" value="ECO:0007669"/>
    <property type="project" value="TreeGrafter"/>
</dbReference>
<feature type="transmembrane region" description="Helical" evidence="3">
    <location>
        <begin position="15"/>
        <end position="37"/>
    </location>
</feature>
<reference evidence="5" key="1">
    <citation type="submission" date="2022-11" db="UniProtKB">
        <authorList>
            <consortium name="EnsemblMetazoa"/>
        </authorList>
    </citation>
    <scope>IDENTIFICATION</scope>
</reference>
<feature type="compositionally biased region" description="Basic and acidic residues" evidence="2">
    <location>
        <begin position="828"/>
        <end position="839"/>
    </location>
</feature>
<dbReference type="OMA" id="SLMVRED"/>
<feature type="compositionally biased region" description="Polar residues" evidence="2">
    <location>
        <begin position="840"/>
        <end position="849"/>
    </location>
</feature>
<dbReference type="SMART" id="SM00630">
    <property type="entry name" value="Sema"/>
    <property type="match status" value="1"/>
</dbReference>
<sequence length="867" mass="96365">MEKLLPGRRLVHRTWVILVLEYLVCYATVITATSGMFQDQVPKFVTSESYYADLRMFPGQSLTAMSLSLDGSQLYLGGKNMFFIMNLTQPFGQSSAIRNVSWVSETSVIDSCEMKGKQGWQCQNFVQVVLMNNETNRLLVCGTNAWAPLCRYFSPNTLGNYEELNGVKRCPFSPEQKSTAIFADGALYSAAVTGFTAVDSVIMRSMQGDVIETKDVDTKWLKVPEFIKSFEVGDWVVFFFREIAVEHVNSGEAIYSRVAKVCKNDIGGDWVLERKFTTFQKARLNCSFPGSFPFYFNYLQDVHMVGEGSNIIFYGVFTTGDHEIPGSAVCVFSLDKIEEIINEGQFKRQQQGTWYPVPVDDVPDPRPGLCAENSKAVPQNTLEFILAHPLMHQSVPNLGGDRPRFDLTRADFRIMQVVVHKQKAANDKTYDVLFLGTDDGRVLKVVIFQDTNGQYRSNLLEEIFISPRDHSEGVVNMEAIQQQIGQPQVILVNTNSTVVELPLQRCKNLTECACQQDPYCVYNNLSQMCVRFHDNKYDSSDVEDIRDCPKEEVPVPQTTTPVECFCPTAQPCVKTGKDCDGEDPDNLPTTIHPPAAVATSSSSPTSPRELITTPKKGTTLQTTEGQTTIPPRSTPRPPIVQNTDNEVHVKTSPTQKIPTKGPNAVDPYLGESVGYNKGPPSPVFWSFFAIGWLIAFILMVFLIHLFVTKRCKGNYQPTDTEESVLGSSYKPSPKIVKTVLPSENGKPPLMTSMQESPVRVTPVNGSLPQSRTHSLTPSTDPNLRNSTNGSYQPPRGSFTYGMDNSYLTPYPGGSLERRHPPTGGVDEGSPHRLPSETESRPSASGASDSEQCDDSDIWLKMPDDSQV</sequence>
<dbReference type="PANTHER" id="PTHR11036">
    <property type="entry name" value="SEMAPHORIN"/>
    <property type="match status" value="1"/>
</dbReference>
<evidence type="ECO:0000256" key="3">
    <source>
        <dbReference type="SAM" id="Phobius"/>
    </source>
</evidence>
<dbReference type="GO" id="GO:0007411">
    <property type="term" value="P:axon guidance"/>
    <property type="evidence" value="ECO:0007669"/>
    <property type="project" value="TreeGrafter"/>
</dbReference>
<dbReference type="RefSeq" id="XP_038079268.1">
    <property type="nucleotide sequence ID" value="XM_038223340.1"/>
</dbReference>
<evidence type="ECO:0000313" key="6">
    <source>
        <dbReference type="Proteomes" id="UP000887568"/>
    </source>
</evidence>
<protein>
    <recommendedName>
        <fullName evidence="4">Sema domain-containing protein</fullName>
    </recommendedName>
</protein>
<dbReference type="InterPro" id="IPR015943">
    <property type="entry name" value="WD40/YVTN_repeat-like_dom_sf"/>
</dbReference>
<accession>A0A914BU11</accession>
<dbReference type="Gene3D" id="2.130.10.10">
    <property type="entry name" value="YVTN repeat-like/Quinoprotein amine dehydrogenase"/>
    <property type="match status" value="1"/>
</dbReference>
<evidence type="ECO:0000256" key="2">
    <source>
        <dbReference type="SAM" id="MobiDB-lite"/>
    </source>
</evidence>
<name>A0A914BU11_PATMI</name>
<keyword evidence="6" id="KW-1185">Reference proteome</keyword>
<dbReference type="InterPro" id="IPR001627">
    <property type="entry name" value="Semap_dom"/>
</dbReference>